<protein>
    <recommendedName>
        <fullName evidence="3">Porin</fullName>
    </recommendedName>
</protein>
<accession>A0ABV6YIG2</accession>
<dbReference type="Proteomes" id="UP001593833">
    <property type="component" value="Unassembled WGS sequence"/>
</dbReference>
<keyword evidence="2" id="KW-1185">Reference proteome</keyword>
<evidence type="ECO:0000313" key="2">
    <source>
        <dbReference type="Proteomes" id="UP001593833"/>
    </source>
</evidence>
<proteinExistence type="predicted"/>
<comment type="caution">
    <text evidence="1">The sequence shown here is derived from an EMBL/GenBank/DDBJ whole genome shotgun (WGS) entry which is preliminary data.</text>
</comment>
<sequence>MKVSQGIFKLVVGGVAAFVLLSVNKQDVVAAPVLAGFVEGAQALRVEENQALGGVDLGDRVYPRSELRAQITARDSHDMGSFFLRMDLVSDATTSERTHIDLREAYVKLYLARWLDVKVGRQVATWGTGDLVFANDLFAKDWEAFFTGLDDSYLKPPQDLARISFYTKGVTAEIAASQHFTPDALPDGTRLSVYNPFMQASVGASMAPAIHRPPRNGAHSEFFARVSGTRGSFEWALYGYRGFWPTPQAVAMEESGPQLYYPRLASGGASLRGPLGSFLVHAEGAAYISRDDPEGDDPLVINSQIRGFIGLEKSLGSDWTVGSQYYAEQILDYEKYSAGFESGQVPFEELRSTATLRVTKFLLNQDLQLSLFGYWGITDEDWHMRPTLRYRVSDSVAATIGASLLDGDQPQTMFGQFRDNSNIYARVRYSF</sequence>
<dbReference type="EMBL" id="JBHPKH010000004">
    <property type="protein sequence ID" value="MFC1572133.1"/>
    <property type="molecule type" value="Genomic_DNA"/>
</dbReference>
<name>A0ABV6YIG2_UNCEI</name>
<reference evidence="1 2" key="1">
    <citation type="submission" date="2024-09" db="EMBL/GenBank/DDBJ databases">
        <authorList>
            <person name="D'Angelo T."/>
        </authorList>
    </citation>
    <scope>NUCLEOTIDE SEQUENCE [LARGE SCALE GENOMIC DNA]</scope>
    <source>
        <strain evidence="1">SAG AM-320-E07</strain>
    </source>
</reference>
<gene>
    <name evidence="1" type="ORF">ACFL6M_00895</name>
</gene>
<evidence type="ECO:0008006" key="3">
    <source>
        <dbReference type="Google" id="ProtNLM"/>
    </source>
</evidence>
<evidence type="ECO:0000313" key="1">
    <source>
        <dbReference type="EMBL" id="MFC1572133.1"/>
    </source>
</evidence>
<organism evidence="1 2">
    <name type="scientific">Eiseniibacteriota bacterium</name>
    <dbReference type="NCBI Taxonomy" id="2212470"/>
    <lineage>
        <taxon>Bacteria</taxon>
        <taxon>Candidatus Eiseniibacteriota</taxon>
    </lineage>
</organism>